<feature type="compositionally biased region" description="Acidic residues" evidence="3">
    <location>
        <begin position="289"/>
        <end position="307"/>
    </location>
</feature>
<feature type="compositionally biased region" description="Basic and acidic residues" evidence="3">
    <location>
        <begin position="308"/>
        <end position="319"/>
    </location>
</feature>
<keyword evidence="1" id="KW-1015">Disulfide bond</keyword>
<protein>
    <submittedName>
        <fullName evidence="5">Serine protease 38</fullName>
    </submittedName>
</protein>
<dbReference type="PROSITE" id="PS00134">
    <property type="entry name" value="TRYPSIN_HIS"/>
    <property type="match status" value="1"/>
</dbReference>
<dbReference type="InterPro" id="IPR051487">
    <property type="entry name" value="Ser/Thr_Proteases_Immune/Dev"/>
</dbReference>
<dbReference type="PROSITE" id="PS50240">
    <property type="entry name" value="TRYPSIN_DOM"/>
    <property type="match status" value="1"/>
</dbReference>
<dbReference type="SMART" id="SM00020">
    <property type="entry name" value="Tryp_SPc"/>
    <property type="match status" value="1"/>
</dbReference>
<evidence type="ECO:0000256" key="1">
    <source>
        <dbReference type="ARBA" id="ARBA00023157"/>
    </source>
</evidence>
<reference evidence="5 6" key="1">
    <citation type="submission" date="2021-06" db="EMBL/GenBank/DDBJ databases">
        <title>Caerostris darwini draft genome.</title>
        <authorList>
            <person name="Kono N."/>
            <person name="Arakawa K."/>
        </authorList>
    </citation>
    <scope>NUCLEOTIDE SEQUENCE [LARGE SCALE GENOMIC DNA]</scope>
</reference>
<feature type="region of interest" description="Disordered" evidence="3">
    <location>
        <begin position="263"/>
        <end position="407"/>
    </location>
</feature>
<organism evidence="5 6">
    <name type="scientific">Caerostris darwini</name>
    <dbReference type="NCBI Taxonomy" id="1538125"/>
    <lineage>
        <taxon>Eukaryota</taxon>
        <taxon>Metazoa</taxon>
        <taxon>Ecdysozoa</taxon>
        <taxon>Arthropoda</taxon>
        <taxon>Chelicerata</taxon>
        <taxon>Arachnida</taxon>
        <taxon>Araneae</taxon>
        <taxon>Araneomorphae</taxon>
        <taxon>Entelegynae</taxon>
        <taxon>Araneoidea</taxon>
        <taxon>Araneidae</taxon>
        <taxon>Caerostris</taxon>
    </lineage>
</organism>
<keyword evidence="5" id="KW-0378">Hydrolase</keyword>
<dbReference type="InterPro" id="IPR001314">
    <property type="entry name" value="Peptidase_S1A"/>
</dbReference>
<dbReference type="InterPro" id="IPR001254">
    <property type="entry name" value="Trypsin_dom"/>
</dbReference>
<comment type="caution">
    <text evidence="5">The sequence shown here is derived from an EMBL/GenBank/DDBJ whole genome shotgun (WGS) entry which is preliminary data.</text>
</comment>
<dbReference type="PANTHER" id="PTHR24256">
    <property type="entry name" value="TRYPTASE-RELATED"/>
    <property type="match status" value="1"/>
</dbReference>
<dbReference type="SUPFAM" id="SSF50494">
    <property type="entry name" value="Trypsin-like serine proteases"/>
    <property type="match status" value="1"/>
</dbReference>
<dbReference type="Proteomes" id="UP001054837">
    <property type="component" value="Unassembled WGS sequence"/>
</dbReference>
<gene>
    <name evidence="5" type="primary">Prss38</name>
    <name evidence="5" type="ORF">CDAR_73121</name>
</gene>
<keyword evidence="5" id="KW-0645">Protease</keyword>
<feature type="compositionally biased region" description="Basic and acidic residues" evidence="3">
    <location>
        <begin position="333"/>
        <end position="371"/>
    </location>
</feature>
<evidence type="ECO:0000256" key="3">
    <source>
        <dbReference type="SAM" id="MobiDB-lite"/>
    </source>
</evidence>
<dbReference type="InterPro" id="IPR043504">
    <property type="entry name" value="Peptidase_S1_PA_chymotrypsin"/>
</dbReference>
<evidence type="ECO:0000256" key="2">
    <source>
        <dbReference type="ARBA" id="ARBA00024195"/>
    </source>
</evidence>
<sequence length="407" mass="44871">MSGDLVCGKLRNNTNVNNTDITKLDKYPWTVGLMRKDESNFFCGGVLISATFVLTAAHCVDKENMRKSADCAGPKVPEDCFLSANDLQVGVVDSKKKNVVKRKNVQRIRPHRGYSSKLNRHDIALIELKVPVSCDDGAMPVCLPQEDMGNVGNKLISATWTRRIKKRKSPVLLVEKKVTLVNKNECKSKHKSRILCAKGSDKSSYSQQYSGTAIFGRLQKRYYALGIMSDGPEDVSPDKPDTYSNVYYYMKWIKKKVEDLPKAPKTKKTKEEGGEEETTEETTGTTEKEEGEEAGEEEPTEGTTEEEGTTKEEGGKEGETNATSEGTENAEESTSKSTDKSTEKSTPKSTDKSSSKSTDKSTDKSTSKSTDKSTTNRPTNRPPKPQPSKVRRGIGISTGECSNKSLM</sequence>
<dbReference type="EMBL" id="BPLQ01013794">
    <property type="protein sequence ID" value="GIY74842.1"/>
    <property type="molecule type" value="Genomic_DNA"/>
</dbReference>
<dbReference type="AlphaFoldDB" id="A0AAV4VWL9"/>
<keyword evidence="6" id="KW-1185">Reference proteome</keyword>
<dbReference type="GO" id="GO:0004252">
    <property type="term" value="F:serine-type endopeptidase activity"/>
    <property type="evidence" value="ECO:0007669"/>
    <property type="project" value="InterPro"/>
</dbReference>
<comment type="similarity">
    <text evidence="2">Belongs to the peptidase S1 family. CLIP subfamily.</text>
</comment>
<accession>A0AAV4VWL9</accession>
<name>A0AAV4VWL9_9ARAC</name>
<dbReference type="InterPro" id="IPR018114">
    <property type="entry name" value="TRYPSIN_HIS"/>
</dbReference>
<evidence type="ECO:0000259" key="4">
    <source>
        <dbReference type="PROSITE" id="PS50240"/>
    </source>
</evidence>
<feature type="domain" description="Peptidase S1" evidence="4">
    <location>
        <begin position="5"/>
        <end position="258"/>
    </location>
</feature>
<evidence type="ECO:0000313" key="6">
    <source>
        <dbReference type="Proteomes" id="UP001054837"/>
    </source>
</evidence>
<dbReference type="InterPro" id="IPR009003">
    <property type="entry name" value="Peptidase_S1_PA"/>
</dbReference>
<dbReference type="Pfam" id="PF00089">
    <property type="entry name" value="Trypsin"/>
    <property type="match status" value="1"/>
</dbReference>
<dbReference type="Gene3D" id="2.40.10.10">
    <property type="entry name" value="Trypsin-like serine proteases"/>
    <property type="match status" value="1"/>
</dbReference>
<dbReference type="GO" id="GO:0006508">
    <property type="term" value="P:proteolysis"/>
    <property type="evidence" value="ECO:0007669"/>
    <property type="project" value="UniProtKB-KW"/>
</dbReference>
<evidence type="ECO:0000313" key="5">
    <source>
        <dbReference type="EMBL" id="GIY74842.1"/>
    </source>
</evidence>
<dbReference type="PRINTS" id="PR00722">
    <property type="entry name" value="CHYMOTRYPSIN"/>
</dbReference>
<proteinExistence type="inferred from homology"/>